<feature type="region of interest" description="Disordered" evidence="1">
    <location>
        <begin position="127"/>
        <end position="171"/>
    </location>
</feature>
<protein>
    <submittedName>
        <fullName evidence="2">Uncharacterized protein</fullName>
    </submittedName>
</protein>
<comment type="caution">
    <text evidence="2">The sequence shown here is derived from an EMBL/GenBank/DDBJ whole genome shotgun (WGS) entry which is preliminary data.</text>
</comment>
<dbReference type="AlphaFoldDB" id="A0A1V4KZT0"/>
<evidence type="ECO:0000313" key="3">
    <source>
        <dbReference type="Proteomes" id="UP000190648"/>
    </source>
</evidence>
<accession>A0A1V4KZT0</accession>
<feature type="compositionally biased region" description="Basic and acidic residues" evidence="1">
    <location>
        <begin position="128"/>
        <end position="154"/>
    </location>
</feature>
<organism evidence="2 3">
    <name type="scientific">Patagioenas fasciata monilis</name>
    <dbReference type="NCBI Taxonomy" id="372326"/>
    <lineage>
        <taxon>Eukaryota</taxon>
        <taxon>Metazoa</taxon>
        <taxon>Chordata</taxon>
        <taxon>Craniata</taxon>
        <taxon>Vertebrata</taxon>
        <taxon>Euteleostomi</taxon>
        <taxon>Archelosauria</taxon>
        <taxon>Archosauria</taxon>
        <taxon>Dinosauria</taxon>
        <taxon>Saurischia</taxon>
        <taxon>Theropoda</taxon>
        <taxon>Coelurosauria</taxon>
        <taxon>Aves</taxon>
        <taxon>Neognathae</taxon>
        <taxon>Neoaves</taxon>
        <taxon>Columbimorphae</taxon>
        <taxon>Columbiformes</taxon>
        <taxon>Columbidae</taxon>
        <taxon>Patagioenas</taxon>
    </lineage>
</organism>
<dbReference type="Proteomes" id="UP000190648">
    <property type="component" value="Unassembled WGS sequence"/>
</dbReference>
<gene>
    <name evidence="2" type="ORF">AV530_020192</name>
</gene>
<evidence type="ECO:0000256" key="1">
    <source>
        <dbReference type="SAM" id="MobiDB-lite"/>
    </source>
</evidence>
<evidence type="ECO:0000313" key="2">
    <source>
        <dbReference type="EMBL" id="OPJ89882.1"/>
    </source>
</evidence>
<sequence>MPPYPSCLSPSWRYLLSVDLGLSPRQTAVPPVQVTPKVARRTQLPPECGVAVPPHDCYCSHQCNQEAAGVSYSSTHPEHLQRRRTAQGTSLLRTLGSQEQTQALQDLKLCVTHVTSEGAPSQVALVRVEQDGDRKRRKKPNAEESCGREIERNRAGSPSTLRSVLLHGKSP</sequence>
<name>A0A1V4KZT0_PATFA</name>
<reference evidence="2 3" key="1">
    <citation type="submission" date="2016-02" db="EMBL/GenBank/DDBJ databases">
        <title>Band-tailed pigeon sequencing and assembly.</title>
        <authorList>
            <person name="Soares A.E."/>
            <person name="Novak B.J."/>
            <person name="Rice E.S."/>
            <person name="O'Connell B."/>
            <person name="Chang D."/>
            <person name="Weber S."/>
            <person name="Shapiro B."/>
        </authorList>
    </citation>
    <scope>NUCLEOTIDE SEQUENCE [LARGE SCALE GENOMIC DNA]</scope>
    <source>
        <strain evidence="2">BTP2013</strain>
        <tissue evidence="2">Blood</tissue>
    </source>
</reference>
<keyword evidence="3" id="KW-1185">Reference proteome</keyword>
<proteinExistence type="predicted"/>
<dbReference type="EMBL" id="LSYS01001085">
    <property type="protein sequence ID" value="OPJ89882.1"/>
    <property type="molecule type" value="Genomic_DNA"/>
</dbReference>